<evidence type="ECO:0000313" key="2">
    <source>
        <dbReference type="EMBL" id="KAK3934351.1"/>
    </source>
</evidence>
<feature type="region of interest" description="Disordered" evidence="1">
    <location>
        <begin position="1"/>
        <end position="33"/>
    </location>
</feature>
<evidence type="ECO:0000313" key="3">
    <source>
        <dbReference type="Proteomes" id="UP001303473"/>
    </source>
</evidence>
<dbReference type="EMBL" id="MU853998">
    <property type="protein sequence ID" value="KAK3934351.1"/>
    <property type="molecule type" value="Genomic_DNA"/>
</dbReference>
<proteinExistence type="predicted"/>
<organism evidence="2 3">
    <name type="scientific">Diplogelasinospora grovesii</name>
    <dbReference type="NCBI Taxonomy" id="303347"/>
    <lineage>
        <taxon>Eukaryota</taxon>
        <taxon>Fungi</taxon>
        <taxon>Dikarya</taxon>
        <taxon>Ascomycota</taxon>
        <taxon>Pezizomycotina</taxon>
        <taxon>Sordariomycetes</taxon>
        <taxon>Sordariomycetidae</taxon>
        <taxon>Sordariales</taxon>
        <taxon>Diplogelasinosporaceae</taxon>
        <taxon>Diplogelasinospora</taxon>
    </lineage>
</organism>
<keyword evidence="3" id="KW-1185">Reference proteome</keyword>
<dbReference type="Proteomes" id="UP001303473">
    <property type="component" value="Unassembled WGS sequence"/>
</dbReference>
<protein>
    <submittedName>
        <fullName evidence="2">Uncharacterized protein</fullName>
    </submittedName>
</protein>
<dbReference type="AlphaFoldDB" id="A0AAN6MVP2"/>
<reference evidence="3" key="1">
    <citation type="journal article" date="2023" name="Mol. Phylogenet. Evol.">
        <title>Genome-scale phylogeny and comparative genomics of the fungal order Sordariales.</title>
        <authorList>
            <person name="Hensen N."/>
            <person name="Bonometti L."/>
            <person name="Westerberg I."/>
            <person name="Brannstrom I.O."/>
            <person name="Guillou S."/>
            <person name="Cros-Aarteil S."/>
            <person name="Calhoun S."/>
            <person name="Haridas S."/>
            <person name="Kuo A."/>
            <person name="Mondo S."/>
            <person name="Pangilinan J."/>
            <person name="Riley R."/>
            <person name="LaButti K."/>
            <person name="Andreopoulos B."/>
            <person name="Lipzen A."/>
            <person name="Chen C."/>
            <person name="Yan M."/>
            <person name="Daum C."/>
            <person name="Ng V."/>
            <person name="Clum A."/>
            <person name="Steindorff A."/>
            <person name="Ohm R.A."/>
            <person name="Martin F."/>
            <person name="Silar P."/>
            <person name="Natvig D.O."/>
            <person name="Lalanne C."/>
            <person name="Gautier V."/>
            <person name="Ament-Velasquez S.L."/>
            <person name="Kruys A."/>
            <person name="Hutchinson M.I."/>
            <person name="Powell A.J."/>
            <person name="Barry K."/>
            <person name="Miller A.N."/>
            <person name="Grigoriev I.V."/>
            <person name="Debuchy R."/>
            <person name="Gladieux P."/>
            <person name="Hiltunen Thoren M."/>
            <person name="Johannesson H."/>
        </authorList>
    </citation>
    <scope>NUCLEOTIDE SEQUENCE [LARGE SCALE GENOMIC DNA]</scope>
    <source>
        <strain evidence="3">CBS 340.73</strain>
    </source>
</reference>
<feature type="compositionally biased region" description="Basic residues" evidence="1">
    <location>
        <begin position="13"/>
        <end position="23"/>
    </location>
</feature>
<gene>
    <name evidence="2" type="ORF">QBC46DRAFT_400062</name>
</gene>
<sequence length="68" mass="8222">MALEATTPLPPSPKRRARKRKRDRANENFSKSVQSLMKRMDQIRRKYHADVYFCTKYKKYFKYSSSQT</sequence>
<comment type="caution">
    <text evidence="2">The sequence shown here is derived from an EMBL/GenBank/DDBJ whole genome shotgun (WGS) entry which is preliminary data.</text>
</comment>
<accession>A0AAN6MVP2</accession>
<evidence type="ECO:0000256" key="1">
    <source>
        <dbReference type="SAM" id="MobiDB-lite"/>
    </source>
</evidence>
<name>A0AAN6MVP2_9PEZI</name>